<evidence type="ECO:0000313" key="3">
    <source>
        <dbReference type="Proteomes" id="UP001458946"/>
    </source>
</evidence>
<dbReference type="Proteomes" id="UP001458946">
    <property type="component" value="Unassembled WGS sequence"/>
</dbReference>
<name>A0ABP9VIE7_9DEIO</name>
<protein>
    <submittedName>
        <fullName evidence="2">Uncharacterized protein</fullName>
    </submittedName>
</protein>
<evidence type="ECO:0000256" key="1">
    <source>
        <dbReference type="SAM" id="MobiDB-lite"/>
    </source>
</evidence>
<feature type="region of interest" description="Disordered" evidence="1">
    <location>
        <begin position="494"/>
        <end position="524"/>
    </location>
</feature>
<organism evidence="2 3">
    <name type="scientific">Deinococcus xinjiangensis</name>
    <dbReference type="NCBI Taxonomy" id="457454"/>
    <lineage>
        <taxon>Bacteria</taxon>
        <taxon>Thermotogati</taxon>
        <taxon>Deinococcota</taxon>
        <taxon>Deinococci</taxon>
        <taxon>Deinococcales</taxon>
        <taxon>Deinococcaceae</taxon>
        <taxon>Deinococcus</taxon>
    </lineage>
</organism>
<feature type="compositionally biased region" description="Acidic residues" evidence="1">
    <location>
        <begin position="515"/>
        <end position="524"/>
    </location>
</feature>
<dbReference type="EMBL" id="BAABRN010000083">
    <property type="protein sequence ID" value="GAA5504050.1"/>
    <property type="molecule type" value="Genomic_DNA"/>
</dbReference>
<evidence type="ECO:0000313" key="2">
    <source>
        <dbReference type="EMBL" id="GAA5504050.1"/>
    </source>
</evidence>
<dbReference type="RefSeq" id="WP_353544015.1">
    <property type="nucleotide sequence ID" value="NZ_BAABRN010000083.1"/>
</dbReference>
<keyword evidence="3" id="KW-1185">Reference proteome</keyword>
<reference evidence="2 3" key="1">
    <citation type="submission" date="2024-02" db="EMBL/GenBank/DDBJ databases">
        <title>Deinococcus xinjiangensis NBRC 107630.</title>
        <authorList>
            <person name="Ichikawa N."/>
            <person name="Katano-Makiyama Y."/>
            <person name="Hidaka K."/>
        </authorList>
    </citation>
    <scope>NUCLEOTIDE SEQUENCE [LARGE SCALE GENOMIC DNA]</scope>
    <source>
        <strain evidence="2 3">NBRC 107630</strain>
    </source>
</reference>
<accession>A0ABP9VIE7</accession>
<gene>
    <name evidence="2" type="ORF">Dxin01_03818</name>
</gene>
<proteinExistence type="predicted"/>
<sequence length="524" mass="59128">MAESFRHDTRILRFNPRAPQGYEGRRRDLLWPVLAYRVGVPVAPRAQRMDVFQRAVFGMLLHGVNDPQQIADILNLHPDLVRIIREHLIERDLIDSDDIVKSDAEQRYREARFDLGERADGFTTGYVFQEPFSGLLLPRLVETLETMDFTLGDLGFPELQLRERIVRPYVELAPSAQPFPPTPADVMRAFEAFRRAQRGRWEQSEEDGEDGNTPRFLNRVKRVTFIERQPELMYLSTFIFGHGLSSWEVADPFGLPTSPLSSLAHKRLTQSAPLRAFVQRLAEEEVSTGAPPFDPMEEALSRLELEFGPHVGHHPLLQSLLDAELGRAEFQAAPASQRTRRAKQALGATRSLLEHLLRAVRAEFSTAGVERQLVDGDRLYNLRRIEAAANALSFALPVPDRLGSVKASDVYWMANRDQSGKLRPLLVSILLSASTHAHHPLHSTARTNPQFLQQLDEVLGWCGEAAHVGDALPDFDGLVEPALERTYEAVRFLTTDRAGPPPPPSANYRVAPEPQELEYDDLEL</sequence>
<comment type="caution">
    <text evidence="2">The sequence shown here is derived from an EMBL/GenBank/DDBJ whole genome shotgun (WGS) entry which is preliminary data.</text>
</comment>